<keyword evidence="1" id="KW-0732">Signal</keyword>
<name>A0A397VZ13_9GLOM</name>
<proteinExistence type="predicted"/>
<evidence type="ECO:0000313" key="3">
    <source>
        <dbReference type="Proteomes" id="UP000266673"/>
    </source>
</evidence>
<feature type="chain" id="PRO_5017289479" evidence="1">
    <location>
        <begin position="25"/>
        <end position="139"/>
    </location>
</feature>
<dbReference type="AlphaFoldDB" id="A0A397VZ13"/>
<evidence type="ECO:0000313" key="2">
    <source>
        <dbReference type="EMBL" id="RIB27072.1"/>
    </source>
</evidence>
<dbReference type="OrthoDB" id="2428437at2759"/>
<keyword evidence="3" id="KW-1185">Reference proteome</keyword>
<sequence>MFACKLQIIGILLILVVLIKPSTTHVIPNNRTIIKHIEKNSTNDNQFANTTTEVIANGYPIHEVSLVARGWLVPLDFLRLHWVDWTQKSKWYEDIETDGQDWVTKKFTSPSWAAGYYFSFYSFYGVLHKCILNFGGMVG</sequence>
<organism evidence="2 3">
    <name type="scientific">Gigaspora rosea</name>
    <dbReference type="NCBI Taxonomy" id="44941"/>
    <lineage>
        <taxon>Eukaryota</taxon>
        <taxon>Fungi</taxon>
        <taxon>Fungi incertae sedis</taxon>
        <taxon>Mucoromycota</taxon>
        <taxon>Glomeromycotina</taxon>
        <taxon>Glomeromycetes</taxon>
        <taxon>Diversisporales</taxon>
        <taxon>Gigasporaceae</taxon>
        <taxon>Gigaspora</taxon>
    </lineage>
</organism>
<feature type="signal peptide" evidence="1">
    <location>
        <begin position="1"/>
        <end position="24"/>
    </location>
</feature>
<protein>
    <submittedName>
        <fullName evidence="2">Uncharacterized protein</fullName>
    </submittedName>
</protein>
<evidence type="ECO:0000256" key="1">
    <source>
        <dbReference type="SAM" id="SignalP"/>
    </source>
</evidence>
<gene>
    <name evidence="2" type="ORF">C2G38_2063039</name>
</gene>
<reference evidence="2 3" key="1">
    <citation type="submission" date="2018-06" db="EMBL/GenBank/DDBJ databases">
        <title>Comparative genomics reveals the genomic features of Rhizophagus irregularis, R. cerebriforme, R. diaphanum and Gigaspora rosea, and their symbiotic lifestyle signature.</title>
        <authorList>
            <person name="Morin E."/>
            <person name="San Clemente H."/>
            <person name="Chen E.C.H."/>
            <person name="De La Providencia I."/>
            <person name="Hainaut M."/>
            <person name="Kuo A."/>
            <person name="Kohler A."/>
            <person name="Murat C."/>
            <person name="Tang N."/>
            <person name="Roy S."/>
            <person name="Loubradou J."/>
            <person name="Henrissat B."/>
            <person name="Grigoriev I.V."/>
            <person name="Corradi N."/>
            <person name="Roux C."/>
            <person name="Martin F.M."/>
        </authorList>
    </citation>
    <scope>NUCLEOTIDE SEQUENCE [LARGE SCALE GENOMIC DNA]</scope>
    <source>
        <strain evidence="2 3">DAOM 194757</strain>
    </source>
</reference>
<dbReference type="EMBL" id="QKWP01000111">
    <property type="protein sequence ID" value="RIB27072.1"/>
    <property type="molecule type" value="Genomic_DNA"/>
</dbReference>
<comment type="caution">
    <text evidence="2">The sequence shown here is derived from an EMBL/GenBank/DDBJ whole genome shotgun (WGS) entry which is preliminary data.</text>
</comment>
<dbReference type="Proteomes" id="UP000266673">
    <property type="component" value="Unassembled WGS sequence"/>
</dbReference>
<accession>A0A397VZ13</accession>